<feature type="compositionally biased region" description="Basic and acidic residues" evidence="1">
    <location>
        <begin position="163"/>
        <end position="172"/>
    </location>
</feature>
<keyword evidence="2" id="KW-1133">Transmembrane helix</keyword>
<dbReference type="InterPro" id="IPR021202">
    <property type="entry name" value="Rv3654c-like"/>
</dbReference>
<organism evidence="4 5">
    <name type="scientific">Streptosporangium longisporum</name>
    <dbReference type="NCBI Taxonomy" id="46187"/>
    <lineage>
        <taxon>Bacteria</taxon>
        <taxon>Bacillati</taxon>
        <taxon>Actinomycetota</taxon>
        <taxon>Actinomycetes</taxon>
        <taxon>Streptosporangiales</taxon>
        <taxon>Streptosporangiaceae</taxon>
        <taxon>Streptosporangium</taxon>
    </lineage>
</organism>
<feature type="region of interest" description="Disordered" evidence="1">
    <location>
        <begin position="124"/>
        <end position="172"/>
    </location>
</feature>
<evidence type="ECO:0000256" key="2">
    <source>
        <dbReference type="SAM" id="Phobius"/>
    </source>
</evidence>
<dbReference type="Proteomes" id="UP001499930">
    <property type="component" value="Unassembled WGS sequence"/>
</dbReference>
<feature type="domain" description="Putative Flp pilus-assembly TadG-like N-terminal" evidence="3">
    <location>
        <begin position="16"/>
        <end position="62"/>
    </location>
</feature>
<evidence type="ECO:0000313" key="4">
    <source>
        <dbReference type="EMBL" id="GAA2998644.1"/>
    </source>
</evidence>
<protein>
    <recommendedName>
        <fullName evidence="3">Putative Flp pilus-assembly TadG-like N-terminal domain-containing protein</fullName>
    </recommendedName>
</protein>
<dbReference type="InterPro" id="IPR028087">
    <property type="entry name" value="Tad_N"/>
</dbReference>
<evidence type="ECO:0000256" key="1">
    <source>
        <dbReference type="SAM" id="MobiDB-lite"/>
    </source>
</evidence>
<reference evidence="4 5" key="1">
    <citation type="journal article" date="2019" name="Int. J. Syst. Evol. Microbiol.">
        <title>The Global Catalogue of Microorganisms (GCM) 10K type strain sequencing project: providing services to taxonomists for standard genome sequencing and annotation.</title>
        <authorList>
            <consortium name="The Broad Institute Genomics Platform"/>
            <consortium name="The Broad Institute Genome Sequencing Center for Infectious Disease"/>
            <person name="Wu L."/>
            <person name="Ma J."/>
        </authorList>
    </citation>
    <scope>NUCLEOTIDE SEQUENCE [LARGE SCALE GENOMIC DNA]</scope>
    <source>
        <strain evidence="4 5">JCM 3106</strain>
    </source>
</reference>
<keyword evidence="5" id="KW-1185">Reference proteome</keyword>
<dbReference type="NCBIfam" id="TIGR03816">
    <property type="entry name" value="tadE_like_DECH"/>
    <property type="match status" value="1"/>
</dbReference>
<evidence type="ECO:0000259" key="3">
    <source>
        <dbReference type="Pfam" id="PF13400"/>
    </source>
</evidence>
<comment type="caution">
    <text evidence="4">The sequence shown here is derived from an EMBL/GenBank/DDBJ whole genome shotgun (WGS) entry which is preliminary data.</text>
</comment>
<feature type="transmembrane region" description="Helical" evidence="2">
    <location>
        <begin position="20"/>
        <end position="40"/>
    </location>
</feature>
<dbReference type="Pfam" id="PF13400">
    <property type="entry name" value="Tad"/>
    <property type="match status" value="1"/>
</dbReference>
<dbReference type="EMBL" id="BAAAWD010000006">
    <property type="protein sequence ID" value="GAA2998644.1"/>
    <property type="molecule type" value="Genomic_DNA"/>
</dbReference>
<sequence>MNGTGMDVTRKGGDRGSATIWTVALMALVFAVAMAVAFAGTARVARHRAQGAADLSALAAARLAFVGSDRSCAEAASIATKNGSAVTRCSVGDDGIVEIEVAMKVVLPLKGRVVMAARARAGPVHVTDPDGWQRNDGGESTGAAGRTRTDAGRPGMAGDEESAGEKEPLTAG</sequence>
<proteinExistence type="predicted"/>
<keyword evidence="2" id="KW-0472">Membrane</keyword>
<gene>
    <name evidence="4" type="ORF">GCM10017559_19150</name>
</gene>
<name>A0ABN3XUT9_9ACTN</name>
<evidence type="ECO:0000313" key="5">
    <source>
        <dbReference type="Proteomes" id="UP001499930"/>
    </source>
</evidence>
<feature type="compositionally biased region" description="Basic and acidic residues" evidence="1">
    <location>
        <begin position="127"/>
        <end position="137"/>
    </location>
</feature>
<accession>A0ABN3XUT9</accession>
<keyword evidence="2" id="KW-0812">Transmembrane</keyword>